<dbReference type="RefSeq" id="XP_066666500.1">
    <property type="nucleotide sequence ID" value="XM_066814538.1"/>
</dbReference>
<dbReference type="GeneID" id="92047598"/>
<feature type="region of interest" description="Disordered" evidence="1">
    <location>
        <begin position="458"/>
        <end position="480"/>
    </location>
</feature>
<comment type="caution">
    <text evidence="2">The sequence shown here is derived from an EMBL/GenBank/DDBJ whole genome shotgun (WGS) entry which is preliminary data.</text>
</comment>
<accession>A0ABR1VZH0</accession>
<dbReference type="Gene3D" id="3.80.10.10">
    <property type="entry name" value="Ribonuclease Inhibitor"/>
    <property type="match status" value="1"/>
</dbReference>
<evidence type="ECO:0000256" key="1">
    <source>
        <dbReference type="SAM" id="MobiDB-lite"/>
    </source>
</evidence>
<name>A0ABR1VZH0_9PEZI</name>
<evidence type="ECO:0000313" key="2">
    <source>
        <dbReference type="EMBL" id="KAK8075560.1"/>
    </source>
</evidence>
<dbReference type="Proteomes" id="UP001433268">
    <property type="component" value="Unassembled WGS sequence"/>
</dbReference>
<dbReference type="PANTHER" id="PTHR13318">
    <property type="entry name" value="PARTNER OF PAIRED, ISOFORM B-RELATED"/>
    <property type="match status" value="1"/>
</dbReference>
<gene>
    <name evidence="2" type="ORF">PG997_010223</name>
</gene>
<protein>
    <recommendedName>
        <fullName evidence="4">F-box protein</fullName>
    </recommendedName>
</protein>
<dbReference type="EMBL" id="JAQQWN010000007">
    <property type="protein sequence ID" value="KAK8075560.1"/>
    <property type="molecule type" value="Genomic_DNA"/>
</dbReference>
<keyword evidence="3" id="KW-1185">Reference proteome</keyword>
<dbReference type="PANTHER" id="PTHR13318:SF95">
    <property type="entry name" value="F-BOX PROTEIN YLR352W"/>
    <property type="match status" value="1"/>
</dbReference>
<dbReference type="SUPFAM" id="SSF52047">
    <property type="entry name" value="RNI-like"/>
    <property type="match status" value="1"/>
</dbReference>
<evidence type="ECO:0008006" key="4">
    <source>
        <dbReference type="Google" id="ProtNLM"/>
    </source>
</evidence>
<dbReference type="InterPro" id="IPR032675">
    <property type="entry name" value="LRR_dom_sf"/>
</dbReference>
<organism evidence="2 3">
    <name type="scientific">Apiospora hydei</name>
    <dbReference type="NCBI Taxonomy" id="1337664"/>
    <lineage>
        <taxon>Eukaryota</taxon>
        <taxon>Fungi</taxon>
        <taxon>Dikarya</taxon>
        <taxon>Ascomycota</taxon>
        <taxon>Pezizomycotina</taxon>
        <taxon>Sordariomycetes</taxon>
        <taxon>Xylariomycetidae</taxon>
        <taxon>Amphisphaeriales</taxon>
        <taxon>Apiosporaceae</taxon>
        <taxon>Apiospora</taxon>
    </lineage>
</organism>
<proteinExistence type="predicted"/>
<sequence length="480" mass="53730">MHRAFLLPEIVAAIVKSESGEPGYLYTCLWINRQFYQEACRILWHGCGSSYNSATAGHVTPGIRQLAEISQRSRQRAQLYANFVNILYFAEQEDTWPYENEAAWHGDLACLQYPQLQEVAFEPTSDAASLNTGDTIISYAQPSLHTFKLCRGSALSDGFLDDLRTRCPQLQHLELSSSANNITQDGLLRFLRTFNSLETLKLGAGFEGLWSEETFRAVGLNKNLEQLHISTIEDGWLQDDEIMFPALKHLASRISTRGLGLLSRHVPNMTWIHATVLSPCTSIEAFIDYPRLKDLVVEFEDGGSFMGNDLLLIAKNCPDLQLFEVCDEGACPQIEGLDDPMMEKIASSLPKIQEFKLTKVDTGVRPLTLQSIKSLGVHCPNLKELVLSSISIDWDEGDGIISDTIWSMELDLHSGHTLLWPDDYDEDEDDGAHVSKAQIAEMAERFARRFPKMEYFSVSGGGEGEEQLNDRLGDITGERG</sequence>
<evidence type="ECO:0000313" key="3">
    <source>
        <dbReference type="Proteomes" id="UP001433268"/>
    </source>
</evidence>
<reference evidence="2 3" key="1">
    <citation type="submission" date="2023-01" db="EMBL/GenBank/DDBJ databases">
        <title>Analysis of 21 Apiospora genomes using comparative genomics revels a genus with tremendous synthesis potential of carbohydrate active enzymes and secondary metabolites.</title>
        <authorList>
            <person name="Sorensen T."/>
        </authorList>
    </citation>
    <scope>NUCLEOTIDE SEQUENCE [LARGE SCALE GENOMIC DNA]</scope>
    <source>
        <strain evidence="2 3">CBS 114990</strain>
    </source>
</reference>
<feature type="compositionally biased region" description="Basic and acidic residues" evidence="1">
    <location>
        <begin position="468"/>
        <end position="480"/>
    </location>
</feature>